<evidence type="ECO:0000256" key="2">
    <source>
        <dbReference type="SAM" id="SignalP"/>
    </source>
</evidence>
<keyword evidence="1" id="KW-0472">Membrane</keyword>
<feature type="transmembrane region" description="Helical" evidence="1">
    <location>
        <begin position="85"/>
        <end position="104"/>
    </location>
</feature>
<dbReference type="RefSeq" id="XP_031933121.1">
    <property type="nucleotide sequence ID" value="XM_032078095.1"/>
</dbReference>
<evidence type="ECO:0000256" key="1">
    <source>
        <dbReference type="SAM" id="Phobius"/>
    </source>
</evidence>
<protein>
    <submittedName>
        <fullName evidence="3">Uncharacterized protein</fullName>
    </submittedName>
</protein>
<keyword evidence="1" id="KW-0812">Transmembrane</keyword>
<proteinExistence type="predicted"/>
<sequence length="123" mass="14667">MSKRICFFFLFLFDREDSAFQFSAMQNNTQITKDYLSQMHAIYSHLPSTLHRLQKSNRAHLSQQPFTLTSTEIILLLYRVPTTGYFVVFLVCFMEVIRVYLLCFHSYSMHTDLLILHTNIFPW</sequence>
<gene>
    <name evidence="3" type="ORF">BDV27DRAFT_97329</name>
</gene>
<feature type="chain" id="PRO_5024953173" evidence="2">
    <location>
        <begin position="20"/>
        <end position="123"/>
    </location>
</feature>
<name>A0A5N7AMU8_9EURO</name>
<keyword evidence="2" id="KW-0732">Signal</keyword>
<keyword evidence="1" id="KW-1133">Transmembrane helix</keyword>
<reference evidence="3 4" key="1">
    <citation type="submission" date="2019-04" db="EMBL/GenBank/DDBJ databases">
        <title>Friends and foes A comparative genomics studyof 23 Aspergillus species from section Flavi.</title>
        <authorList>
            <consortium name="DOE Joint Genome Institute"/>
            <person name="Kjaerbolling I."/>
            <person name="Vesth T."/>
            <person name="Frisvad J.C."/>
            <person name="Nybo J.L."/>
            <person name="Theobald S."/>
            <person name="Kildgaard S."/>
            <person name="Isbrandt T."/>
            <person name="Kuo A."/>
            <person name="Sato A."/>
            <person name="Lyhne E.K."/>
            <person name="Kogle M.E."/>
            <person name="Wiebenga A."/>
            <person name="Kun R.S."/>
            <person name="Lubbers R.J."/>
            <person name="Makela M.R."/>
            <person name="Barry K."/>
            <person name="Chovatia M."/>
            <person name="Clum A."/>
            <person name="Daum C."/>
            <person name="Haridas S."/>
            <person name="He G."/>
            <person name="LaButti K."/>
            <person name="Lipzen A."/>
            <person name="Mondo S."/>
            <person name="Riley R."/>
            <person name="Salamov A."/>
            <person name="Simmons B.A."/>
            <person name="Magnuson J.K."/>
            <person name="Henrissat B."/>
            <person name="Mortensen U.H."/>
            <person name="Larsen T.O."/>
            <person name="Devries R.P."/>
            <person name="Grigoriev I.V."/>
            <person name="Machida M."/>
            <person name="Baker S.E."/>
            <person name="Andersen M.R."/>
        </authorList>
    </citation>
    <scope>NUCLEOTIDE SEQUENCE [LARGE SCALE GENOMIC DNA]</scope>
    <source>
        <strain evidence="3 4">CBS 763.97</strain>
    </source>
</reference>
<dbReference type="Proteomes" id="UP000326268">
    <property type="component" value="Unassembled WGS sequence"/>
</dbReference>
<dbReference type="GeneID" id="43662541"/>
<dbReference type="EMBL" id="ML737568">
    <property type="protein sequence ID" value="KAE8370040.1"/>
    <property type="molecule type" value="Genomic_DNA"/>
</dbReference>
<evidence type="ECO:0000313" key="3">
    <source>
        <dbReference type="EMBL" id="KAE8370040.1"/>
    </source>
</evidence>
<evidence type="ECO:0000313" key="4">
    <source>
        <dbReference type="Proteomes" id="UP000326268"/>
    </source>
</evidence>
<feature type="signal peptide" evidence="2">
    <location>
        <begin position="1"/>
        <end position="19"/>
    </location>
</feature>
<organism evidence="3 4">
    <name type="scientific">Aspergillus caelatus</name>
    <dbReference type="NCBI Taxonomy" id="61420"/>
    <lineage>
        <taxon>Eukaryota</taxon>
        <taxon>Fungi</taxon>
        <taxon>Dikarya</taxon>
        <taxon>Ascomycota</taxon>
        <taxon>Pezizomycotina</taxon>
        <taxon>Eurotiomycetes</taxon>
        <taxon>Eurotiomycetidae</taxon>
        <taxon>Eurotiales</taxon>
        <taxon>Aspergillaceae</taxon>
        <taxon>Aspergillus</taxon>
        <taxon>Aspergillus subgen. Circumdati</taxon>
    </lineage>
</organism>
<dbReference type="AlphaFoldDB" id="A0A5N7AMU8"/>
<accession>A0A5N7AMU8</accession>
<keyword evidence="4" id="KW-1185">Reference proteome</keyword>